<feature type="binding site" evidence="1">
    <location>
        <position position="254"/>
    </location>
    <ligand>
        <name>Zn(2+)</name>
        <dbReference type="ChEBI" id="CHEBI:29105"/>
        <note>catalytic</note>
    </ligand>
</feature>
<keyword evidence="1" id="KW-0479">Metal-binding</keyword>
<dbReference type="EC" id="3.4.24.18" evidence="3"/>
<keyword evidence="1" id="KW-0862">Zinc</keyword>
<feature type="active site" evidence="1">
    <location>
        <position position="245"/>
    </location>
</feature>
<keyword evidence="1" id="KW-0482">Metalloprotease</keyword>
<gene>
    <name evidence="3" type="ORF">HME9304_01948</name>
</gene>
<accession>A0A2Z4LT90</accession>
<comment type="caution">
    <text evidence="1">Lacks conserved residue(s) required for the propagation of feature annotation.</text>
</comment>
<evidence type="ECO:0000259" key="2">
    <source>
        <dbReference type="PROSITE" id="PS51864"/>
    </source>
</evidence>
<proteinExistence type="predicted"/>
<sequence length="718" mass="80832">MEKSTNKKKIIRGIFLMLSIPFLFFCSCRSTNKIPTEEEKELSKVQKKPIQKPILEFKKVEHPNNVVRINNQNRLKIKQFIKENKVEFMELTVFLPFFSNASLEVVEVKNGNGYIDGDIEIGKIEDLIAVDSLIQNGTSFAFGLNQFDDRLWKGGLIPFEIKTSDFRGTRAISEINKAIDSINTRTNLTMIPRTSQDEYIKIETNGLTNNSGSSPVGKCGTCHLLKNSHIVRLSSAISESVIKHEFLHTAGVYHEQSRPDRDDFVTINFDCIQDGRNHNFKKRNGTAFGDYDATSIMHYASTTFSRPSCNSISPNDGVTSLGNNNFTARDINGLEIMYNSKHGKDGTTYMMLMDKERDVRNGYTIVDGNVRIIESPSMPNDDIHGLRVRNFPSGATIKVFDNKSDDNQDDFSEIIFKRDASDIVIYNFEQNSDSNPDFRIVYTTVAGSGNINGKVSRIEVDLSPPIATSANKILHPKIELREGNGGTQGFAGSITNFQNGSTFNFTQIGTIDNDKARSMVLFDIPAGTVIKVFDNSNASRLDDWAEIIVKRDISQKVIDSFERHQEDDDIRVIYFKEGNLDGKISRLEISDIPTGPMLNLYSGGFDSGEIKATITLTENLDIDCKNNNRGISNDDISYMKLYNVESGTRIFVFDHNDDRLSNTTKRDDWTLIRVDRNVKFKNIATFEQTINTDTDGVTRLYNGGGNLDGKISFIQIRK</sequence>
<keyword evidence="4" id="KW-1185">Reference proteome</keyword>
<dbReference type="InterPro" id="IPR001506">
    <property type="entry name" value="Peptidase_M12A"/>
</dbReference>
<comment type="cofactor">
    <cofactor evidence="1">
        <name>Zn(2+)</name>
        <dbReference type="ChEBI" id="CHEBI:29105"/>
    </cofactor>
    <text evidence="1">Binds 1 zinc ion per subunit.</text>
</comment>
<dbReference type="PANTHER" id="PTHR10127:SF850">
    <property type="entry name" value="METALLOENDOPEPTIDASE"/>
    <property type="match status" value="1"/>
</dbReference>
<evidence type="ECO:0000313" key="3">
    <source>
        <dbReference type="EMBL" id="AWX44942.1"/>
    </source>
</evidence>
<dbReference type="SMART" id="SM00235">
    <property type="entry name" value="ZnMc"/>
    <property type="match status" value="1"/>
</dbReference>
<dbReference type="PROSITE" id="PS51864">
    <property type="entry name" value="ASTACIN"/>
    <property type="match status" value="1"/>
</dbReference>
<feature type="binding site" evidence="1">
    <location>
        <position position="244"/>
    </location>
    <ligand>
        <name>Zn(2+)</name>
        <dbReference type="ChEBI" id="CHEBI:29105"/>
        <note>catalytic</note>
    </ligand>
</feature>
<dbReference type="OrthoDB" id="8455098at2"/>
<name>A0A2Z4LT90_9FLAO</name>
<dbReference type="GO" id="GO:0006508">
    <property type="term" value="P:proteolysis"/>
    <property type="evidence" value="ECO:0007669"/>
    <property type="project" value="UniProtKB-KW"/>
</dbReference>
<dbReference type="AlphaFoldDB" id="A0A2Z4LT90"/>
<dbReference type="EMBL" id="CP030104">
    <property type="protein sequence ID" value="AWX44942.1"/>
    <property type="molecule type" value="Genomic_DNA"/>
</dbReference>
<dbReference type="Proteomes" id="UP000248536">
    <property type="component" value="Chromosome"/>
</dbReference>
<dbReference type="PANTHER" id="PTHR10127">
    <property type="entry name" value="DISCOIDIN, CUB, EGF, LAMININ , AND ZINC METALLOPROTEASE DOMAIN CONTAINING"/>
    <property type="match status" value="1"/>
</dbReference>
<organism evidence="3 4">
    <name type="scientific">Flagellimonas maritima</name>
    <dbReference type="NCBI Taxonomy" id="1383885"/>
    <lineage>
        <taxon>Bacteria</taxon>
        <taxon>Pseudomonadati</taxon>
        <taxon>Bacteroidota</taxon>
        <taxon>Flavobacteriia</taxon>
        <taxon>Flavobacteriales</taxon>
        <taxon>Flavobacteriaceae</taxon>
        <taxon>Flagellimonas</taxon>
    </lineage>
</organism>
<evidence type="ECO:0000313" key="4">
    <source>
        <dbReference type="Proteomes" id="UP000248536"/>
    </source>
</evidence>
<dbReference type="PROSITE" id="PS51257">
    <property type="entry name" value="PROKAR_LIPOPROTEIN"/>
    <property type="match status" value="1"/>
</dbReference>
<dbReference type="KEGG" id="spon:HME9304_01948"/>
<dbReference type="Gene3D" id="3.40.390.10">
    <property type="entry name" value="Collagenase (Catalytic Domain)"/>
    <property type="match status" value="1"/>
</dbReference>
<dbReference type="SUPFAM" id="SSF55486">
    <property type="entry name" value="Metalloproteases ('zincins'), catalytic domain"/>
    <property type="match status" value="1"/>
</dbReference>
<dbReference type="InterPro" id="IPR024079">
    <property type="entry name" value="MetalloPept_cat_dom_sf"/>
</dbReference>
<feature type="binding site" evidence="1">
    <location>
        <position position="248"/>
    </location>
    <ligand>
        <name>Zn(2+)</name>
        <dbReference type="ChEBI" id="CHEBI:29105"/>
        <note>catalytic</note>
    </ligand>
</feature>
<dbReference type="GO" id="GO:0008270">
    <property type="term" value="F:zinc ion binding"/>
    <property type="evidence" value="ECO:0007669"/>
    <property type="project" value="UniProtKB-UniRule"/>
</dbReference>
<dbReference type="GO" id="GO:0004222">
    <property type="term" value="F:metalloendopeptidase activity"/>
    <property type="evidence" value="ECO:0007669"/>
    <property type="project" value="UniProtKB-UniRule"/>
</dbReference>
<keyword evidence="1 3" id="KW-0378">Hydrolase</keyword>
<protein>
    <submittedName>
        <fullName evidence="3">Meprin A</fullName>
        <ecNumber evidence="3">3.4.24.18</ecNumber>
    </submittedName>
</protein>
<dbReference type="PRINTS" id="PR00480">
    <property type="entry name" value="ASTACIN"/>
</dbReference>
<dbReference type="InterPro" id="IPR006026">
    <property type="entry name" value="Peptidase_Metallo"/>
</dbReference>
<evidence type="ECO:0000256" key="1">
    <source>
        <dbReference type="PROSITE-ProRule" id="PRU01211"/>
    </source>
</evidence>
<keyword evidence="1" id="KW-0645">Protease</keyword>
<feature type="domain" description="Peptidase M12A" evidence="2">
    <location>
        <begin position="142"/>
        <end position="341"/>
    </location>
</feature>
<dbReference type="RefSeq" id="WP_112378374.1">
    <property type="nucleotide sequence ID" value="NZ_CP030104.1"/>
</dbReference>
<reference evidence="3 4" key="1">
    <citation type="submission" date="2018-06" db="EMBL/GenBank/DDBJ databases">
        <title>Spongiibacterium sp. HME9304 Genome sequencing and assembly.</title>
        <authorList>
            <person name="Kang H."/>
            <person name="Kim H."/>
            <person name="Joh K."/>
        </authorList>
    </citation>
    <scope>NUCLEOTIDE SEQUENCE [LARGE SCALE GENOMIC DNA]</scope>
    <source>
        <strain evidence="3 4">HME9304</strain>
    </source>
</reference>
<dbReference type="Pfam" id="PF01400">
    <property type="entry name" value="Astacin"/>
    <property type="match status" value="1"/>
</dbReference>